<proteinExistence type="predicted"/>
<accession>A0A8G2BXC9</accession>
<dbReference type="Proteomes" id="UP000236725">
    <property type="component" value="Unassembled WGS sequence"/>
</dbReference>
<reference evidence="1 2" key="1">
    <citation type="submission" date="2016-10" db="EMBL/GenBank/DDBJ databases">
        <authorList>
            <person name="Varghese N."/>
            <person name="Submissions S."/>
        </authorList>
    </citation>
    <scope>NUCLEOTIDE SEQUENCE [LARGE SCALE GENOMIC DNA]</scope>
    <source>
        <strain evidence="1 2">DSM 29073</strain>
    </source>
</reference>
<evidence type="ECO:0000313" key="1">
    <source>
        <dbReference type="EMBL" id="SEG02798.1"/>
    </source>
</evidence>
<dbReference type="EMBL" id="FNVS01000012">
    <property type="protein sequence ID" value="SEG02798.1"/>
    <property type="molecule type" value="Genomic_DNA"/>
</dbReference>
<sequence>MVNFNEYMNEIDFSGFKELFKIIIEKELQCKRSL</sequence>
<name>A0A8G2BXC9_9BACT</name>
<evidence type="ECO:0000313" key="2">
    <source>
        <dbReference type="Proteomes" id="UP000236725"/>
    </source>
</evidence>
<dbReference type="AlphaFoldDB" id="A0A8G2BXC9"/>
<comment type="caution">
    <text evidence="1">The sequence shown here is derived from an EMBL/GenBank/DDBJ whole genome shotgun (WGS) entry which is preliminary data.</text>
</comment>
<keyword evidence="2" id="KW-1185">Reference proteome</keyword>
<gene>
    <name evidence="1" type="ORF">SAMN05444001_11297</name>
</gene>
<organism evidence="1 2">
    <name type="scientific">Parabacteroides chinchillae</name>
    <dbReference type="NCBI Taxonomy" id="871327"/>
    <lineage>
        <taxon>Bacteria</taxon>
        <taxon>Pseudomonadati</taxon>
        <taxon>Bacteroidota</taxon>
        <taxon>Bacteroidia</taxon>
        <taxon>Bacteroidales</taxon>
        <taxon>Tannerellaceae</taxon>
        <taxon>Parabacteroides</taxon>
    </lineage>
</organism>
<protein>
    <submittedName>
        <fullName evidence="1">Uncharacterized protein</fullName>
    </submittedName>
</protein>